<proteinExistence type="predicted"/>
<name>A0ABQ9I9X6_9NEOP</name>
<dbReference type="InterPro" id="IPR029526">
    <property type="entry name" value="PGBD"/>
</dbReference>
<gene>
    <name evidence="2" type="ORF">PR048_006057</name>
</gene>
<evidence type="ECO:0000259" key="1">
    <source>
        <dbReference type="Pfam" id="PF13843"/>
    </source>
</evidence>
<organism evidence="2 3">
    <name type="scientific">Dryococelus australis</name>
    <dbReference type="NCBI Taxonomy" id="614101"/>
    <lineage>
        <taxon>Eukaryota</taxon>
        <taxon>Metazoa</taxon>
        <taxon>Ecdysozoa</taxon>
        <taxon>Arthropoda</taxon>
        <taxon>Hexapoda</taxon>
        <taxon>Insecta</taxon>
        <taxon>Pterygota</taxon>
        <taxon>Neoptera</taxon>
        <taxon>Polyneoptera</taxon>
        <taxon>Phasmatodea</taxon>
        <taxon>Verophasmatodea</taxon>
        <taxon>Anareolatae</taxon>
        <taxon>Phasmatidae</taxon>
        <taxon>Eurycanthinae</taxon>
        <taxon>Dryococelus</taxon>
    </lineage>
</organism>
<accession>A0ABQ9I9X6</accession>
<sequence length="308" mass="35159">MHVASIVPRDRNSTACGELNGVHSFFCDSISRDRFREITKFIRFDLKGQRFVRLCMKFGTVSLKIDRSVMFPEPTLHLTNNCFPQKRDVNSYNTWVISLINLEEKFWLAADMDTKYLLNDFPYLGKDDNRPPNQSLSVHVVMKLMTPYLGKSRNVTTDNFFTSMSLAEKLKMQSISLVGTVNRALQEILQSVKTRKAPLYNTIATKNNEATLTVYQGKKNKNVLALSTLHPNISIGNDHEHLPEIVSFYNATKYGVDVLDQMARKYYAKAPSRRWPVQVFYNILVLAGINAQVLFKQITENESAGESS</sequence>
<dbReference type="PANTHER" id="PTHR46599">
    <property type="entry name" value="PIGGYBAC TRANSPOSABLE ELEMENT-DERIVED PROTEIN 4"/>
    <property type="match status" value="1"/>
</dbReference>
<dbReference type="EMBL" id="JARBHB010000002">
    <property type="protein sequence ID" value="KAJ8893459.1"/>
    <property type="molecule type" value="Genomic_DNA"/>
</dbReference>
<comment type="caution">
    <text evidence="2">The sequence shown here is derived from an EMBL/GenBank/DDBJ whole genome shotgun (WGS) entry which is preliminary data.</text>
</comment>
<dbReference type="Proteomes" id="UP001159363">
    <property type="component" value="Chromosome 2"/>
</dbReference>
<dbReference type="Pfam" id="PF13843">
    <property type="entry name" value="DDE_Tnp_1_7"/>
    <property type="match status" value="1"/>
</dbReference>
<keyword evidence="3" id="KW-1185">Reference proteome</keyword>
<reference evidence="2 3" key="1">
    <citation type="submission" date="2023-02" db="EMBL/GenBank/DDBJ databases">
        <title>LHISI_Scaffold_Assembly.</title>
        <authorList>
            <person name="Stuart O.P."/>
            <person name="Cleave R."/>
            <person name="Magrath M.J.L."/>
            <person name="Mikheyev A.S."/>
        </authorList>
    </citation>
    <scope>NUCLEOTIDE SEQUENCE [LARGE SCALE GENOMIC DNA]</scope>
    <source>
        <strain evidence="2">Daus_M_001</strain>
        <tissue evidence="2">Leg muscle</tissue>
    </source>
</reference>
<evidence type="ECO:0000313" key="2">
    <source>
        <dbReference type="EMBL" id="KAJ8893459.1"/>
    </source>
</evidence>
<evidence type="ECO:0000313" key="3">
    <source>
        <dbReference type="Proteomes" id="UP001159363"/>
    </source>
</evidence>
<feature type="domain" description="PiggyBac transposable element-derived protein" evidence="1">
    <location>
        <begin position="25"/>
        <end position="291"/>
    </location>
</feature>
<dbReference type="PANTHER" id="PTHR46599:SF6">
    <property type="entry name" value="DUAL SPECIFICITY PHOSPHATASE 26"/>
    <property type="match status" value="1"/>
</dbReference>
<protein>
    <recommendedName>
        <fullName evidence="1">PiggyBac transposable element-derived protein domain-containing protein</fullName>
    </recommendedName>
</protein>